<name>A0A6A6J1J3_9PLEO</name>
<dbReference type="EMBL" id="ML987189">
    <property type="protein sequence ID" value="KAF2256526.1"/>
    <property type="molecule type" value="Genomic_DNA"/>
</dbReference>
<dbReference type="OrthoDB" id="3791020at2759"/>
<gene>
    <name evidence="3" type="ORF">BU26DRAFT_545830</name>
</gene>
<evidence type="ECO:0000259" key="2">
    <source>
        <dbReference type="Pfam" id="PF13013"/>
    </source>
</evidence>
<proteinExistence type="predicted"/>
<reference evidence="3" key="1">
    <citation type="journal article" date="2020" name="Stud. Mycol.">
        <title>101 Dothideomycetes genomes: a test case for predicting lifestyles and emergence of pathogens.</title>
        <authorList>
            <person name="Haridas S."/>
            <person name="Albert R."/>
            <person name="Binder M."/>
            <person name="Bloem J."/>
            <person name="Labutti K."/>
            <person name="Salamov A."/>
            <person name="Andreopoulos B."/>
            <person name="Baker S."/>
            <person name="Barry K."/>
            <person name="Bills G."/>
            <person name="Bluhm B."/>
            <person name="Cannon C."/>
            <person name="Castanera R."/>
            <person name="Culley D."/>
            <person name="Daum C."/>
            <person name="Ezra D."/>
            <person name="Gonzalez J."/>
            <person name="Henrissat B."/>
            <person name="Kuo A."/>
            <person name="Liang C."/>
            <person name="Lipzen A."/>
            <person name="Lutzoni F."/>
            <person name="Magnuson J."/>
            <person name="Mondo S."/>
            <person name="Nolan M."/>
            <person name="Ohm R."/>
            <person name="Pangilinan J."/>
            <person name="Park H.-J."/>
            <person name="Ramirez L."/>
            <person name="Alfaro M."/>
            <person name="Sun H."/>
            <person name="Tritt A."/>
            <person name="Yoshinaga Y."/>
            <person name="Zwiers L.-H."/>
            <person name="Turgeon B."/>
            <person name="Goodwin S."/>
            <person name="Spatafora J."/>
            <person name="Crous P."/>
            <person name="Grigoriev I."/>
        </authorList>
    </citation>
    <scope>NUCLEOTIDE SEQUENCE</scope>
    <source>
        <strain evidence="3">CBS 122368</strain>
    </source>
</reference>
<feature type="domain" description="F-box" evidence="2">
    <location>
        <begin position="44"/>
        <end position="122"/>
    </location>
</feature>
<dbReference type="Proteomes" id="UP000800094">
    <property type="component" value="Unassembled WGS sequence"/>
</dbReference>
<dbReference type="RefSeq" id="XP_033691530.1">
    <property type="nucleotide sequence ID" value="XM_033831803.1"/>
</dbReference>
<dbReference type="PANTHER" id="PTHR42085">
    <property type="entry name" value="F-BOX DOMAIN-CONTAINING PROTEIN"/>
    <property type="match status" value="1"/>
</dbReference>
<feature type="region of interest" description="Disordered" evidence="1">
    <location>
        <begin position="1"/>
        <end position="23"/>
    </location>
</feature>
<accession>A0A6A6J1J3</accession>
<keyword evidence="4" id="KW-1185">Reference proteome</keyword>
<evidence type="ECO:0000313" key="3">
    <source>
        <dbReference type="EMBL" id="KAF2256526.1"/>
    </source>
</evidence>
<sequence length="280" mass="31690">MTRTPKRNPNDSNANPRPSKIGKREAVGLGIRLDTCGGEKRQIRLSFLTLPGELRNTIYEYMLAQDDKTHVSLYYDPSGRRRTLRGARRTAEKSGRQYFALTQACRLIRSEFRPLWLATRRVTLPLLFINEYLDAFTLPNAPAENQVGDIRILHSQFPPGKSVDLLPLLKIWGRSSFQVELTDGIPSAMKMLCYTYGGWDHLVEGGEVLKLLLTTPAEEETSHQEAEDILIVKISNELGCVWASGKRMPDSLGVMPRLGRTAVYFSSDAWKAGELRCYMR</sequence>
<evidence type="ECO:0000256" key="1">
    <source>
        <dbReference type="SAM" id="MobiDB-lite"/>
    </source>
</evidence>
<organism evidence="3 4">
    <name type="scientific">Trematosphaeria pertusa</name>
    <dbReference type="NCBI Taxonomy" id="390896"/>
    <lineage>
        <taxon>Eukaryota</taxon>
        <taxon>Fungi</taxon>
        <taxon>Dikarya</taxon>
        <taxon>Ascomycota</taxon>
        <taxon>Pezizomycotina</taxon>
        <taxon>Dothideomycetes</taxon>
        <taxon>Pleosporomycetidae</taxon>
        <taxon>Pleosporales</taxon>
        <taxon>Massarineae</taxon>
        <taxon>Trematosphaeriaceae</taxon>
        <taxon>Trematosphaeria</taxon>
    </lineage>
</organism>
<dbReference type="InterPro" id="IPR001810">
    <property type="entry name" value="F-box_dom"/>
</dbReference>
<protein>
    <recommendedName>
        <fullName evidence="2">F-box domain-containing protein</fullName>
    </recommendedName>
</protein>
<dbReference type="AlphaFoldDB" id="A0A6A6J1J3"/>
<dbReference type="Pfam" id="PF13013">
    <property type="entry name" value="F-box-like_2"/>
    <property type="match status" value="1"/>
</dbReference>
<dbReference type="InterPro" id="IPR038883">
    <property type="entry name" value="AN11006-like"/>
</dbReference>
<dbReference type="GeneID" id="54585133"/>
<evidence type="ECO:0000313" key="4">
    <source>
        <dbReference type="Proteomes" id="UP000800094"/>
    </source>
</evidence>
<dbReference type="PANTHER" id="PTHR42085:SF1">
    <property type="entry name" value="F-BOX DOMAIN-CONTAINING PROTEIN"/>
    <property type="match status" value="1"/>
</dbReference>